<dbReference type="EMBL" id="QFNK01000059">
    <property type="protein sequence ID" value="PZO87403.1"/>
    <property type="molecule type" value="Genomic_DNA"/>
</dbReference>
<comment type="caution">
    <text evidence="1">The sequence shown here is derived from an EMBL/GenBank/DDBJ whole genome shotgun (WGS) entry which is preliminary data.</text>
</comment>
<evidence type="ECO:0000313" key="1">
    <source>
        <dbReference type="EMBL" id="PZO87403.1"/>
    </source>
</evidence>
<evidence type="ECO:0000313" key="2">
    <source>
        <dbReference type="Proteomes" id="UP000249557"/>
    </source>
</evidence>
<dbReference type="Proteomes" id="UP000249557">
    <property type="component" value="Unassembled WGS sequence"/>
</dbReference>
<reference evidence="1 2" key="1">
    <citation type="submission" date="2017-08" db="EMBL/GenBank/DDBJ databases">
        <title>Infants hospitalized years apart are colonized by the same room-sourced microbial strains.</title>
        <authorList>
            <person name="Brooks B."/>
            <person name="Olm M.R."/>
            <person name="Firek B.A."/>
            <person name="Baker R."/>
            <person name="Thomas B.C."/>
            <person name="Morowitz M.J."/>
            <person name="Banfield J.F."/>
        </authorList>
    </citation>
    <scope>NUCLEOTIDE SEQUENCE [LARGE SCALE GENOMIC DNA]</scope>
    <source>
        <strain evidence="1">S2_018_000_R2_104</strain>
    </source>
</reference>
<gene>
    <name evidence="1" type="ORF">DI626_04085</name>
</gene>
<protein>
    <submittedName>
        <fullName evidence="1">Uncharacterized protein</fullName>
    </submittedName>
</protein>
<name>A0A2W4ZYQ2_9BACT</name>
<proteinExistence type="predicted"/>
<accession>A0A2W4ZYQ2</accession>
<organism evidence="1 2">
    <name type="scientific">Micavibrio aeruginosavorus</name>
    <dbReference type="NCBI Taxonomy" id="349221"/>
    <lineage>
        <taxon>Bacteria</taxon>
        <taxon>Pseudomonadati</taxon>
        <taxon>Bdellovibrionota</taxon>
        <taxon>Bdellovibrionia</taxon>
        <taxon>Bdellovibrionales</taxon>
        <taxon>Pseudobdellovibrionaceae</taxon>
        <taxon>Micavibrio</taxon>
    </lineage>
</organism>
<dbReference type="AlphaFoldDB" id="A0A2W4ZYQ2"/>
<sequence length="75" mass="8609">MKTSSHIEKVSMQMDDIISVCGAIPRGDELPQVAGEQDILMDIYSDMLNMPREFANARIHHQFADDEYDIENMIH</sequence>